<dbReference type="EMBL" id="JAODUO010001045">
    <property type="protein sequence ID" value="KAK2171630.1"/>
    <property type="molecule type" value="Genomic_DNA"/>
</dbReference>
<proteinExistence type="predicted"/>
<comment type="caution">
    <text evidence="1">The sequence shown here is derived from an EMBL/GenBank/DDBJ whole genome shotgun (WGS) entry which is preliminary data.</text>
</comment>
<keyword evidence="2" id="KW-1185">Reference proteome</keyword>
<sequence length="21" mass="2403">MILSDYLGDHQEKNAVKVTKL</sequence>
<reference evidence="1" key="1">
    <citation type="journal article" date="2023" name="Mol. Biol. Evol.">
        <title>Third-Generation Sequencing Reveals the Adaptive Role of the Epigenome in Three Deep-Sea Polychaetes.</title>
        <authorList>
            <person name="Perez M."/>
            <person name="Aroh O."/>
            <person name="Sun Y."/>
            <person name="Lan Y."/>
            <person name="Juniper S.K."/>
            <person name="Young C.R."/>
            <person name="Angers B."/>
            <person name="Qian P.Y."/>
        </authorList>
    </citation>
    <scope>NUCLEOTIDE SEQUENCE</scope>
    <source>
        <strain evidence="1">R07B-5</strain>
    </source>
</reference>
<dbReference type="Proteomes" id="UP001209878">
    <property type="component" value="Unassembled WGS sequence"/>
</dbReference>
<organism evidence="1 2">
    <name type="scientific">Ridgeia piscesae</name>
    <name type="common">Tubeworm</name>
    <dbReference type="NCBI Taxonomy" id="27915"/>
    <lineage>
        <taxon>Eukaryota</taxon>
        <taxon>Metazoa</taxon>
        <taxon>Spiralia</taxon>
        <taxon>Lophotrochozoa</taxon>
        <taxon>Annelida</taxon>
        <taxon>Polychaeta</taxon>
        <taxon>Sedentaria</taxon>
        <taxon>Canalipalpata</taxon>
        <taxon>Sabellida</taxon>
        <taxon>Siboglinidae</taxon>
        <taxon>Ridgeia</taxon>
    </lineage>
</organism>
<evidence type="ECO:0000313" key="2">
    <source>
        <dbReference type="Proteomes" id="UP001209878"/>
    </source>
</evidence>
<dbReference type="AlphaFoldDB" id="A0AAD9KIZ1"/>
<accession>A0AAD9KIZ1</accession>
<evidence type="ECO:0000313" key="1">
    <source>
        <dbReference type="EMBL" id="KAK2171630.1"/>
    </source>
</evidence>
<name>A0AAD9KIZ1_RIDPI</name>
<gene>
    <name evidence="1" type="ORF">NP493_1046g00033</name>
</gene>
<protein>
    <submittedName>
        <fullName evidence="1">Uncharacterized protein</fullName>
    </submittedName>
</protein>